<dbReference type="OrthoDB" id="10679958at2759"/>
<proteinExistence type="predicted"/>
<feature type="region of interest" description="Disordered" evidence="1">
    <location>
        <begin position="209"/>
        <end position="252"/>
    </location>
</feature>
<protein>
    <submittedName>
        <fullName evidence="2">Uncharacterized protein</fullName>
    </submittedName>
</protein>
<evidence type="ECO:0000256" key="1">
    <source>
        <dbReference type="SAM" id="MobiDB-lite"/>
    </source>
</evidence>
<feature type="region of interest" description="Disordered" evidence="1">
    <location>
        <begin position="93"/>
        <end position="158"/>
    </location>
</feature>
<dbReference type="AlphaFoldDB" id="A0A9P1G7V7"/>
<feature type="compositionally biased region" description="Low complexity" evidence="1">
    <location>
        <begin position="403"/>
        <end position="419"/>
    </location>
</feature>
<sequence length="459" mass="49930">MTRKKKISMNKVRHTWNGKRFSMRTLLNLREAGGVKEDKQCVLEAAASQYTRRSRPLESTGWGPSEVSRYMRWQLRVLKSGKIKRGQIGGFAWKLPKKSDNGEPAELPAEVLSFEGKQKSKSRRKHEDEEETSVAPESDEEDEESEDPGAGPTKKDKNWYLVEVATEKKAVLSLEEAPFKLYVYEGKSCIMSTADADSGIYCADLFPKGSKPKPPGSESKQKLAKANPKPMDSGKASKTPPPPQEAPGRSVKLKGMVPARGRILGLGSDMQLSTKSPDVEMEAGGFSEGEDESLNQKGDVAEDDQNPYLIKVDDGRTVMVHCAVNKQLLLPGKFEWRIQDPSCGGDAILECVNGSYPKRFVKNAFTSSKTTAVGETIPPDEVKKVLEPKPKKLLVIPVAKAAASKAAAAVPPTTPAAAETPKDEGSETNPEEVEDLGANPGSGIASDERPITDSMDETT</sequence>
<gene>
    <name evidence="2" type="ORF">C1SCF055_LOCUS29225</name>
</gene>
<dbReference type="EMBL" id="CAMXCT020003252">
    <property type="protein sequence ID" value="CAL1156728.1"/>
    <property type="molecule type" value="Genomic_DNA"/>
</dbReference>
<dbReference type="Proteomes" id="UP001152797">
    <property type="component" value="Unassembled WGS sequence"/>
</dbReference>
<feature type="compositionally biased region" description="Acidic residues" evidence="1">
    <location>
        <begin position="128"/>
        <end position="147"/>
    </location>
</feature>
<keyword evidence="4" id="KW-1185">Reference proteome</keyword>
<comment type="caution">
    <text evidence="2">The sequence shown here is derived from an EMBL/GenBank/DDBJ whole genome shotgun (WGS) entry which is preliminary data.</text>
</comment>
<reference evidence="3" key="2">
    <citation type="submission" date="2024-04" db="EMBL/GenBank/DDBJ databases">
        <authorList>
            <person name="Chen Y."/>
            <person name="Shah S."/>
            <person name="Dougan E. K."/>
            <person name="Thang M."/>
            <person name="Chan C."/>
        </authorList>
    </citation>
    <scope>NUCLEOTIDE SEQUENCE [LARGE SCALE GENOMIC DNA]</scope>
</reference>
<dbReference type="EMBL" id="CAMXCT010003252">
    <property type="protein sequence ID" value="CAI4003353.1"/>
    <property type="molecule type" value="Genomic_DNA"/>
</dbReference>
<evidence type="ECO:0000313" key="3">
    <source>
        <dbReference type="EMBL" id="CAL1156728.1"/>
    </source>
</evidence>
<name>A0A9P1G7V7_9DINO</name>
<evidence type="ECO:0000313" key="2">
    <source>
        <dbReference type="EMBL" id="CAI4003353.1"/>
    </source>
</evidence>
<feature type="region of interest" description="Disordered" evidence="1">
    <location>
        <begin position="403"/>
        <end position="459"/>
    </location>
</feature>
<feature type="region of interest" description="Disordered" evidence="1">
    <location>
        <begin position="269"/>
        <end position="294"/>
    </location>
</feature>
<dbReference type="EMBL" id="CAMXCT030003252">
    <property type="protein sequence ID" value="CAL4790665.1"/>
    <property type="molecule type" value="Genomic_DNA"/>
</dbReference>
<accession>A0A9P1G7V7</accession>
<organism evidence="2">
    <name type="scientific">Cladocopium goreaui</name>
    <dbReference type="NCBI Taxonomy" id="2562237"/>
    <lineage>
        <taxon>Eukaryota</taxon>
        <taxon>Sar</taxon>
        <taxon>Alveolata</taxon>
        <taxon>Dinophyceae</taxon>
        <taxon>Suessiales</taxon>
        <taxon>Symbiodiniaceae</taxon>
        <taxon>Cladocopium</taxon>
    </lineage>
</organism>
<reference evidence="2" key="1">
    <citation type="submission" date="2022-10" db="EMBL/GenBank/DDBJ databases">
        <authorList>
            <person name="Chen Y."/>
            <person name="Dougan E. K."/>
            <person name="Chan C."/>
            <person name="Rhodes N."/>
            <person name="Thang M."/>
        </authorList>
    </citation>
    <scope>NUCLEOTIDE SEQUENCE</scope>
</reference>
<evidence type="ECO:0000313" key="4">
    <source>
        <dbReference type="Proteomes" id="UP001152797"/>
    </source>
</evidence>